<keyword evidence="1" id="KW-0472">Membrane</keyword>
<keyword evidence="1" id="KW-1133">Transmembrane helix</keyword>
<name>A0A1W1GVN1_9GAMM</name>
<proteinExistence type="predicted"/>
<feature type="transmembrane region" description="Helical" evidence="1">
    <location>
        <begin position="129"/>
        <end position="146"/>
    </location>
</feature>
<evidence type="ECO:0000313" key="2">
    <source>
        <dbReference type="EMBL" id="SLM23402.1"/>
    </source>
</evidence>
<organism evidence="2 3">
    <name type="scientific">Stenotrophomonas indicatrix</name>
    <dbReference type="NCBI Taxonomy" id="2045451"/>
    <lineage>
        <taxon>Bacteria</taxon>
        <taxon>Pseudomonadati</taxon>
        <taxon>Pseudomonadota</taxon>
        <taxon>Gammaproteobacteria</taxon>
        <taxon>Lysobacterales</taxon>
        <taxon>Lysobacteraceae</taxon>
        <taxon>Stenotrophomonas</taxon>
    </lineage>
</organism>
<sequence>MAIALIALLLIELLLLALWAPFFFRTGIALFNQRIAATPAELAQLSLAGLEHDLPPDTWLCLVFRALPDGSVAFRESFVPSVGRRYFPLMRGRVMIDARRREVRVIGLCSWFALGLTLMLVPVILVRPAAWPMLVALVLFYMGYLIQRRRYVEVVEAVRARLRSEFPKRLVAAPQ</sequence>
<protein>
    <recommendedName>
        <fullName evidence="4">Transmembrane protein</fullName>
    </recommendedName>
</protein>
<keyword evidence="1" id="KW-0812">Transmembrane</keyword>
<dbReference type="EMBL" id="FWEU01000001">
    <property type="protein sequence ID" value="SLM23402.1"/>
    <property type="molecule type" value="Genomic_DNA"/>
</dbReference>
<accession>A0A1W1GVN1</accession>
<dbReference type="Proteomes" id="UP000191133">
    <property type="component" value="Unassembled WGS sequence"/>
</dbReference>
<dbReference type="RefSeq" id="WP_080148817.1">
    <property type="nucleotide sequence ID" value="NZ_FWEU01000001.1"/>
</dbReference>
<reference evidence="3" key="1">
    <citation type="submission" date="2016-10" db="EMBL/GenBank/DDBJ databases">
        <authorList>
            <person name="Varghese N."/>
        </authorList>
    </citation>
    <scope>NUCLEOTIDE SEQUENCE [LARGE SCALE GENOMIC DNA]</scope>
    <source>
        <strain evidence="3">92MFCol6.1</strain>
    </source>
</reference>
<feature type="transmembrane region" description="Helical" evidence="1">
    <location>
        <begin position="6"/>
        <end position="24"/>
    </location>
</feature>
<evidence type="ECO:0008006" key="4">
    <source>
        <dbReference type="Google" id="ProtNLM"/>
    </source>
</evidence>
<evidence type="ECO:0000256" key="1">
    <source>
        <dbReference type="SAM" id="Phobius"/>
    </source>
</evidence>
<dbReference type="AlphaFoldDB" id="A0A1W1GVN1"/>
<gene>
    <name evidence="2" type="ORF">SAMN04488690_1094</name>
</gene>
<evidence type="ECO:0000313" key="3">
    <source>
        <dbReference type="Proteomes" id="UP000191133"/>
    </source>
</evidence>
<feature type="transmembrane region" description="Helical" evidence="1">
    <location>
        <begin position="103"/>
        <end position="123"/>
    </location>
</feature>